<dbReference type="AlphaFoldDB" id="M2YSW6"/>
<comment type="caution">
    <text evidence="1">The sequence shown here is derived from an EMBL/GenBank/DDBJ whole genome shotgun (WGS) entry which is preliminary data.</text>
</comment>
<dbReference type="Gene3D" id="3.30.300.30">
    <property type="match status" value="1"/>
</dbReference>
<reference evidence="1 2" key="1">
    <citation type="journal article" date="2013" name="Genome Announc.">
        <title>Draft Genome Sequence of Rhodococcus ruber Strain BKS 20-38.</title>
        <authorList>
            <person name="Bala M."/>
            <person name="Kumar S."/>
            <person name="Raghava G.P."/>
            <person name="Mayilraj S."/>
        </authorList>
    </citation>
    <scope>NUCLEOTIDE SEQUENCE [LARGE SCALE GENOMIC DNA]</scope>
    <source>
        <strain evidence="1 2">BKS 20-38</strain>
    </source>
</reference>
<keyword evidence="2" id="KW-1185">Reference proteome</keyword>
<sequence>PRYVHIVDEFPMTVTGKIRKVEMREMSTALLGEAGQG</sequence>
<dbReference type="SUPFAM" id="SSF56801">
    <property type="entry name" value="Acetyl-CoA synthetase-like"/>
    <property type="match status" value="1"/>
</dbReference>
<dbReference type="InterPro" id="IPR045851">
    <property type="entry name" value="AMP-bd_C_sf"/>
</dbReference>
<organism evidence="1 2">
    <name type="scientific">Rhodococcus ruber BKS 20-38</name>
    <dbReference type="NCBI Taxonomy" id="1278076"/>
    <lineage>
        <taxon>Bacteria</taxon>
        <taxon>Bacillati</taxon>
        <taxon>Actinomycetota</taxon>
        <taxon>Actinomycetes</taxon>
        <taxon>Mycobacteriales</taxon>
        <taxon>Nocardiaceae</taxon>
        <taxon>Rhodococcus</taxon>
    </lineage>
</organism>
<dbReference type="EMBL" id="AOEX01000034">
    <property type="protein sequence ID" value="EME65035.1"/>
    <property type="molecule type" value="Genomic_DNA"/>
</dbReference>
<feature type="non-terminal residue" evidence="1">
    <location>
        <position position="1"/>
    </location>
</feature>
<gene>
    <name evidence="1" type="ORF">G352_11107</name>
</gene>
<dbReference type="Proteomes" id="UP000011731">
    <property type="component" value="Unassembled WGS sequence"/>
</dbReference>
<evidence type="ECO:0000313" key="2">
    <source>
        <dbReference type="Proteomes" id="UP000011731"/>
    </source>
</evidence>
<protein>
    <submittedName>
        <fullName evidence="1">AMP-binding domain protein</fullName>
    </submittedName>
</protein>
<accession>M2YSW6</accession>
<proteinExistence type="predicted"/>
<name>M2YSW6_9NOCA</name>
<evidence type="ECO:0000313" key="1">
    <source>
        <dbReference type="EMBL" id="EME65035.1"/>
    </source>
</evidence>